<protein>
    <submittedName>
        <fullName evidence="1">Uncharacterized protein</fullName>
    </submittedName>
</protein>
<comment type="caution">
    <text evidence="1">The sequence shown here is derived from an EMBL/GenBank/DDBJ whole genome shotgun (WGS) entry which is preliminary data.</text>
</comment>
<name>A0A9P6EFV3_9AGAR</name>
<gene>
    <name evidence="1" type="ORF">CPB83DRAFT_894665</name>
</gene>
<dbReference type="SUPFAM" id="SSF52047">
    <property type="entry name" value="RNI-like"/>
    <property type="match status" value="1"/>
</dbReference>
<organism evidence="1 2">
    <name type="scientific">Crepidotus variabilis</name>
    <dbReference type="NCBI Taxonomy" id="179855"/>
    <lineage>
        <taxon>Eukaryota</taxon>
        <taxon>Fungi</taxon>
        <taxon>Dikarya</taxon>
        <taxon>Basidiomycota</taxon>
        <taxon>Agaricomycotina</taxon>
        <taxon>Agaricomycetes</taxon>
        <taxon>Agaricomycetidae</taxon>
        <taxon>Agaricales</taxon>
        <taxon>Agaricineae</taxon>
        <taxon>Crepidotaceae</taxon>
        <taxon>Crepidotus</taxon>
    </lineage>
</organism>
<proteinExistence type="predicted"/>
<sequence>MGTICSRFFPALELAGSAPSIGSLYAPLPSPIHLTLSSVHLTGKIFDLSRMTHLNHGTLTIPDIIHILSISPQLISLSCSVSPMWFNHLVDREYAQRPIADHPFAHSSLKSLKVAMYVQHLFARITLPALEILDCCLNENEYNALFEFLCRSQCPLKNLSLYLTCPEDRLIELLHLTPNLQNFHFHSNLTPDFFRYFGETADLAGDRPLFLPQLQTLRFLVPYIFDGGFPLPTLRVVLSHQDGKGLMRPSLSKVVIDLMNDQELTEGEQSELLDLIESGLEIEIYRLIQSNDPTFLSNYPVIVRALAVLRARTAK</sequence>
<dbReference type="EMBL" id="MU157855">
    <property type="protein sequence ID" value="KAF9528190.1"/>
    <property type="molecule type" value="Genomic_DNA"/>
</dbReference>
<keyword evidence="2" id="KW-1185">Reference proteome</keyword>
<evidence type="ECO:0000313" key="2">
    <source>
        <dbReference type="Proteomes" id="UP000807306"/>
    </source>
</evidence>
<dbReference type="Proteomes" id="UP000807306">
    <property type="component" value="Unassembled WGS sequence"/>
</dbReference>
<accession>A0A9P6EFV3</accession>
<evidence type="ECO:0000313" key="1">
    <source>
        <dbReference type="EMBL" id="KAF9528190.1"/>
    </source>
</evidence>
<reference evidence="1" key="1">
    <citation type="submission" date="2020-11" db="EMBL/GenBank/DDBJ databases">
        <authorList>
            <consortium name="DOE Joint Genome Institute"/>
            <person name="Ahrendt S."/>
            <person name="Riley R."/>
            <person name="Andreopoulos W."/>
            <person name="Labutti K."/>
            <person name="Pangilinan J."/>
            <person name="Ruiz-Duenas F.J."/>
            <person name="Barrasa J.M."/>
            <person name="Sanchez-Garcia M."/>
            <person name="Camarero S."/>
            <person name="Miyauchi S."/>
            <person name="Serrano A."/>
            <person name="Linde D."/>
            <person name="Babiker R."/>
            <person name="Drula E."/>
            <person name="Ayuso-Fernandez I."/>
            <person name="Pacheco R."/>
            <person name="Padilla G."/>
            <person name="Ferreira P."/>
            <person name="Barriuso J."/>
            <person name="Kellner H."/>
            <person name="Castanera R."/>
            <person name="Alfaro M."/>
            <person name="Ramirez L."/>
            <person name="Pisabarro A.G."/>
            <person name="Kuo A."/>
            <person name="Tritt A."/>
            <person name="Lipzen A."/>
            <person name="He G."/>
            <person name="Yan M."/>
            <person name="Ng V."/>
            <person name="Cullen D."/>
            <person name="Martin F."/>
            <person name="Rosso M.-N."/>
            <person name="Henrissat B."/>
            <person name="Hibbett D."/>
            <person name="Martinez A.T."/>
            <person name="Grigoriev I.V."/>
        </authorList>
    </citation>
    <scope>NUCLEOTIDE SEQUENCE</scope>
    <source>
        <strain evidence="1">CBS 506.95</strain>
    </source>
</reference>
<dbReference type="AlphaFoldDB" id="A0A9P6EFV3"/>